<dbReference type="KEGG" id="gacu:117553819"/>
<sequence>MGTWMGMLNGKVGTFKFIYVDVLNEEVKPKKARRRRRPRQPKPTSVEELLQRINLTEHLPTFLFNGYEDLDTFQLLEEEDLDELNIRDAQHRAVLLTAVELLQEDEGSSDPERQVVQEKLIQRRGITGDSPRDSGCYESNENLENVIENLENVKEILENGNEISSPPLIFLFFLFIDGLQLFFFTLQYFSFCSSGNSAVVTLSASSSSSSIFESVLVSKRALREDSLK</sequence>
<dbReference type="OrthoDB" id="1919336at2759"/>
<dbReference type="InterPro" id="IPR001660">
    <property type="entry name" value="SAM"/>
</dbReference>
<dbReference type="PANTHER" id="PTHR12301:SF3">
    <property type="entry name" value="SAM AND SH3 DOMAIN-CONTAINING PROTEIN 1"/>
    <property type="match status" value="1"/>
</dbReference>
<dbReference type="Pfam" id="PF00536">
    <property type="entry name" value="SAM_1"/>
    <property type="match status" value="1"/>
</dbReference>
<dbReference type="SUPFAM" id="SSF47769">
    <property type="entry name" value="SAM/Pointed domain"/>
    <property type="match status" value="1"/>
</dbReference>
<keyword evidence="2" id="KW-1185">Reference proteome</keyword>
<protein>
    <submittedName>
        <fullName evidence="3">SAM and SH3 domain-containing protein 1-like</fullName>
    </submittedName>
</protein>
<dbReference type="RefSeq" id="XP_034083779.1">
    <property type="nucleotide sequence ID" value="XM_034227888.1"/>
</dbReference>
<dbReference type="AlphaFoldDB" id="A0A6P8V0U1"/>
<dbReference type="PROSITE" id="PS50105">
    <property type="entry name" value="SAM_DOMAIN"/>
    <property type="match status" value="1"/>
</dbReference>
<dbReference type="GeneID" id="117553819"/>
<dbReference type="InterPro" id="IPR051725">
    <property type="entry name" value="SAM-SH3_domain_protein"/>
</dbReference>
<reference evidence="3" key="1">
    <citation type="submission" date="2025-08" db="UniProtKB">
        <authorList>
            <consortium name="RefSeq"/>
        </authorList>
    </citation>
    <scope>IDENTIFICATION</scope>
</reference>
<dbReference type="InParanoid" id="A0A6P8V0U1"/>
<gene>
    <name evidence="3" type="primary">LOC117553819</name>
</gene>
<organism evidence="2 3">
    <name type="scientific">Gymnodraco acuticeps</name>
    <name type="common">Antarctic dragonfish</name>
    <dbReference type="NCBI Taxonomy" id="8218"/>
    <lineage>
        <taxon>Eukaryota</taxon>
        <taxon>Metazoa</taxon>
        <taxon>Chordata</taxon>
        <taxon>Craniata</taxon>
        <taxon>Vertebrata</taxon>
        <taxon>Euteleostomi</taxon>
        <taxon>Actinopterygii</taxon>
        <taxon>Neopterygii</taxon>
        <taxon>Teleostei</taxon>
        <taxon>Neoteleostei</taxon>
        <taxon>Acanthomorphata</taxon>
        <taxon>Eupercaria</taxon>
        <taxon>Perciformes</taxon>
        <taxon>Notothenioidei</taxon>
        <taxon>Bathydraconidae</taxon>
        <taxon>Gymnodraco</taxon>
    </lineage>
</organism>
<dbReference type="InterPro" id="IPR013761">
    <property type="entry name" value="SAM/pointed_sf"/>
</dbReference>
<dbReference type="SMART" id="SM00454">
    <property type="entry name" value="SAM"/>
    <property type="match status" value="1"/>
</dbReference>
<dbReference type="PANTHER" id="PTHR12301">
    <property type="entry name" value="SAM-DOMAIN, SH3 AND NUCLEAR LOCALIZATION SIGNALS PROTEIN RELATED"/>
    <property type="match status" value="1"/>
</dbReference>
<dbReference type="Gene3D" id="2.30.30.40">
    <property type="entry name" value="SH3 Domains"/>
    <property type="match status" value="1"/>
</dbReference>
<evidence type="ECO:0000313" key="2">
    <source>
        <dbReference type="Proteomes" id="UP000515161"/>
    </source>
</evidence>
<evidence type="ECO:0000259" key="1">
    <source>
        <dbReference type="PROSITE" id="PS50105"/>
    </source>
</evidence>
<dbReference type="Proteomes" id="UP000515161">
    <property type="component" value="Unplaced"/>
</dbReference>
<evidence type="ECO:0000313" key="3">
    <source>
        <dbReference type="RefSeq" id="XP_034083779.1"/>
    </source>
</evidence>
<name>A0A6P8V0U1_GYMAC</name>
<dbReference type="Gene3D" id="1.10.150.50">
    <property type="entry name" value="Transcription Factor, Ets-1"/>
    <property type="match status" value="1"/>
</dbReference>
<proteinExistence type="predicted"/>
<feature type="domain" description="SAM" evidence="1">
    <location>
        <begin position="41"/>
        <end position="105"/>
    </location>
</feature>
<accession>A0A6P8V0U1</accession>